<feature type="transmembrane region" description="Helical" evidence="1">
    <location>
        <begin position="285"/>
        <end position="305"/>
    </location>
</feature>
<dbReference type="Proteomes" id="UP000254331">
    <property type="component" value="Unassembled WGS sequence"/>
</dbReference>
<dbReference type="AlphaFoldDB" id="A0A379F798"/>
<feature type="transmembrane region" description="Helical" evidence="1">
    <location>
        <begin position="12"/>
        <end position="31"/>
    </location>
</feature>
<keyword evidence="1" id="KW-1133">Transmembrane helix</keyword>
<feature type="transmembrane region" description="Helical" evidence="1">
    <location>
        <begin position="104"/>
        <end position="125"/>
    </location>
</feature>
<feature type="transmembrane region" description="Helical" evidence="1">
    <location>
        <begin position="157"/>
        <end position="176"/>
    </location>
</feature>
<feature type="transmembrane region" description="Helical" evidence="1">
    <location>
        <begin position="226"/>
        <end position="247"/>
    </location>
</feature>
<protein>
    <submittedName>
        <fullName evidence="2">Uncharacterized protein</fullName>
    </submittedName>
</protein>
<feature type="transmembrane region" description="Helical" evidence="1">
    <location>
        <begin position="259"/>
        <end position="279"/>
    </location>
</feature>
<evidence type="ECO:0000313" key="3">
    <source>
        <dbReference type="Proteomes" id="UP000254331"/>
    </source>
</evidence>
<gene>
    <name evidence="2" type="ORF">NCTC10376_01314</name>
</gene>
<feature type="transmembrane region" description="Helical" evidence="1">
    <location>
        <begin position="37"/>
        <end position="60"/>
    </location>
</feature>
<dbReference type="RefSeq" id="WP_115370481.1">
    <property type="nucleotide sequence ID" value="NZ_JBEEUA010000002.1"/>
</dbReference>
<dbReference type="EMBL" id="UGTW01000001">
    <property type="protein sequence ID" value="SUC15470.1"/>
    <property type="molecule type" value="Genomic_DNA"/>
</dbReference>
<reference evidence="2 3" key="1">
    <citation type="submission" date="2018-06" db="EMBL/GenBank/DDBJ databases">
        <authorList>
            <consortium name="Pathogen Informatics"/>
            <person name="Doyle S."/>
        </authorList>
    </citation>
    <scope>NUCLEOTIDE SEQUENCE [LARGE SCALE GENOMIC DNA]</scope>
    <source>
        <strain evidence="2 3">NCTC10376</strain>
    </source>
</reference>
<keyword evidence="1" id="KW-0812">Transmembrane</keyword>
<keyword evidence="1" id="KW-0472">Membrane</keyword>
<organism evidence="2 3">
    <name type="scientific">Proteus vulgaris</name>
    <dbReference type="NCBI Taxonomy" id="585"/>
    <lineage>
        <taxon>Bacteria</taxon>
        <taxon>Pseudomonadati</taxon>
        <taxon>Pseudomonadota</taxon>
        <taxon>Gammaproteobacteria</taxon>
        <taxon>Enterobacterales</taxon>
        <taxon>Morganellaceae</taxon>
        <taxon>Proteus</taxon>
    </lineage>
</organism>
<feature type="transmembrane region" description="Helical" evidence="1">
    <location>
        <begin position="188"/>
        <end position="206"/>
    </location>
</feature>
<sequence>MLSMDEIKQPYWPTLKLILSSLIVFSFYLKQSQLHDFSLLIDVFDLTLIPMFVFIIAFISKKGTWESWRNNLLASLVIYGTFQTIDMIPLYYSGQFDLNTYLIFPQNGVWFFLATPIWQAFFLLLPSYIKNNKLILLSLLFVSVLLSYLTKGYETKLSTFFAIVQYFPFFIIAYLVDQRTIAKIKDKPLFVIVLLSLLSLYILYYSSDINSFIIKYLELNIFIENLITYIISLLISIILSAGIIYIAPTTPKYASLGNNALGVYLIHPIICFILLQGIMFSHLSLTFPMVLALTVITISLALLLASIKMIHWFISPTFNAR</sequence>
<evidence type="ECO:0000256" key="1">
    <source>
        <dbReference type="SAM" id="Phobius"/>
    </source>
</evidence>
<name>A0A379F798_PROVU</name>
<accession>A0A379F798</accession>
<feature type="transmembrane region" description="Helical" evidence="1">
    <location>
        <begin position="134"/>
        <end position="151"/>
    </location>
</feature>
<proteinExistence type="predicted"/>
<feature type="transmembrane region" description="Helical" evidence="1">
    <location>
        <begin position="72"/>
        <end position="92"/>
    </location>
</feature>
<evidence type="ECO:0000313" key="2">
    <source>
        <dbReference type="EMBL" id="SUC15470.1"/>
    </source>
</evidence>